<name>A0AAD9M326_9PEZI</name>
<sequence length="149" mass="16936">MKDETTEEDIDSRGSATQRYSLTPASHTPKDERRCGMRHGLCFWKRPITEDATHDSGSVASKQTFQLPAKERVSYVRSLNSSLSFFPLSYFLPRYIFSPAIFLLFVVVSPPPSRWVSALASTYNNPLCWCWCTCGCPNIVYRIALPCAW</sequence>
<reference evidence="2" key="1">
    <citation type="submission" date="2021-06" db="EMBL/GenBank/DDBJ databases">
        <title>Comparative genomics, transcriptomics and evolutionary studies reveal genomic signatures of adaptation to plant cell wall in hemibiotrophic fungi.</title>
        <authorList>
            <consortium name="DOE Joint Genome Institute"/>
            <person name="Baroncelli R."/>
            <person name="Diaz J.F."/>
            <person name="Benocci T."/>
            <person name="Peng M."/>
            <person name="Battaglia E."/>
            <person name="Haridas S."/>
            <person name="Andreopoulos W."/>
            <person name="Labutti K."/>
            <person name="Pangilinan J."/>
            <person name="Floch G.L."/>
            <person name="Makela M.R."/>
            <person name="Henrissat B."/>
            <person name="Grigoriev I.V."/>
            <person name="Crouch J.A."/>
            <person name="De Vries R.P."/>
            <person name="Sukno S.A."/>
            <person name="Thon M.R."/>
        </authorList>
    </citation>
    <scope>NUCLEOTIDE SEQUENCE</scope>
    <source>
        <strain evidence="2">MAFF235873</strain>
    </source>
</reference>
<evidence type="ECO:0000313" key="2">
    <source>
        <dbReference type="EMBL" id="KAK2026998.1"/>
    </source>
</evidence>
<feature type="region of interest" description="Disordered" evidence="1">
    <location>
        <begin position="1"/>
        <end position="33"/>
    </location>
</feature>
<feature type="compositionally biased region" description="Polar residues" evidence="1">
    <location>
        <begin position="14"/>
        <end position="26"/>
    </location>
</feature>
<feature type="compositionally biased region" description="Acidic residues" evidence="1">
    <location>
        <begin position="1"/>
        <end position="10"/>
    </location>
</feature>
<dbReference type="EMBL" id="MU842903">
    <property type="protein sequence ID" value="KAK2026998.1"/>
    <property type="molecule type" value="Genomic_DNA"/>
</dbReference>
<gene>
    <name evidence="2" type="ORF">LX32DRAFT_457723</name>
</gene>
<organism evidence="2 3">
    <name type="scientific">Colletotrichum zoysiae</name>
    <dbReference type="NCBI Taxonomy" id="1216348"/>
    <lineage>
        <taxon>Eukaryota</taxon>
        <taxon>Fungi</taxon>
        <taxon>Dikarya</taxon>
        <taxon>Ascomycota</taxon>
        <taxon>Pezizomycotina</taxon>
        <taxon>Sordariomycetes</taxon>
        <taxon>Hypocreomycetidae</taxon>
        <taxon>Glomerellales</taxon>
        <taxon>Glomerellaceae</taxon>
        <taxon>Colletotrichum</taxon>
        <taxon>Colletotrichum graminicola species complex</taxon>
    </lineage>
</organism>
<accession>A0AAD9M326</accession>
<comment type="caution">
    <text evidence="2">The sequence shown here is derived from an EMBL/GenBank/DDBJ whole genome shotgun (WGS) entry which is preliminary data.</text>
</comment>
<dbReference type="Proteomes" id="UP001232148">
    <property type="component" value="Unassembled WGS sequence"/>
</dbReference>
<proteinExistence type="predicted"/>
<keyword evidence="3" id="KW-1185">Reference proteome</keyword>
<evidence type="ECO:0000256" key="1">
    <source>
        <dbReference type="SAM" id="MobiDB-lite"/>
    </source>
</evidence>
<protein>
    <submittedName>
        <fullName evidence="2">Uncharacterized protein</fullName>
    </submittedName>
</protein>
<dbReference type="AlphaFoldDB" id="A0AAD9M326"/>
<evidence type="ECO:0000313" key="3">
    <source>
        <dbReference type="Proteomes" id="UP001232148"/>
    </source>
</evidence>